<accession>A0A843YJ48</accession>
<reference evidence="2 3" key="1">
    <citation type="submission" date="2019-10" db="EMBL/GenBank/DDBJ databases">
        <title>Epibacterium sp. nov., isolated from seawater.</title>
        <authorList>
            <person name="Zhang X."/>
            <person name="Li N."/>
        </authorList>
    </citation>
    <scope>NUCLEOTIDE SEQUENCE [LARGE SCALE GENOMIC DNA]</scope>
    <source>
        <strain evidence="2 3">SM1979</strain>
    </source>
</reference>
<keyword evidence="3" id="KW-1185">Reference proteome</keyword>
<organism evidence="2 3">
    <name type="scientific">Tritonibacter litoralis</name>
    <dbReference type="NCBI Taxonomy" id="2662264"/>
    <lineage>
        <taxon>Bacteria</taxon>
        <taxon>Pseudomonadati</taxon>
        <taxon>Pseudomonadota</taxon>
        <taxon>Alphaproteobacteria</taxon>
        <taxon>Rhodobacterales</taxon>
        <taxon>Paracoccaceae</taxon>
        <taxon>Tritonibacter</taxon>
    </lineage>
</organism>
<dbReference type="RefSeq" id="WP_153216133.1">
    <property type="nucleotide sequence ID" value="NZ_WIBF01000007.1"/>
</dbReference>
<dbReference type="EMBL" id="WIBF01000007">
    <property type="protein sequence ID" value="MQQ09179.1"/>
    <property type="molecule type" value="Genomic_DNA"/>
</dbReference>
<sequence>MTMLTNVYAHVFLTAAGFDSSQLPPIDDAQKPRRKKAPRRFEVWKKSSPTLRETREQYEAPATTSRLK</sequence>
<evidence type="ECO:0000313" key="3">
    <source>
        <dbReference type="Proteomes" id="UP000444174"/>
    </source>
</evidence>
<proteinExistence type="predicted"/>
<name>A0A843YJ48_9RHOB</name>
<dbReference type="Proteomes" id="UP000444174">
    <property type="component" value="Unassembled WGS sequence"/>
</dbReference>
<protein>
    <submittedName>
        <fullName evidence="2">Uncharacterized protein</fullName>
    </submittedName>
</protein>
<gene>
    <name evidence="2" type="ORF">GFB49_11995</name>
</gene>
<dbReference type="AlphaFoldDB" id="A0A843YJ48"/>
<evidence type="ECO:0000313" key="2">
    <source>
        <dbReference type="EMBL" id="MQQ09179.1"/>
    </source>
</evidence>
<feature type="region of interest" description="Disordered" evidence="1">
    <location>
        <begin position="19"/>
        <end position="68"/>
    </location>
</feature>
<comment type="caution">
    <text evidence="2">The sequence shown here is derived from an EMBL/GenBank/DDBJ whole genome shotgun (WGS) entry which is preliminary data.</text>
</comment>
<evidence type="ECO:0000256" key="1">
    <source>
        <dbReference type="SAM" id="MobiDB-lite"/>
    </source>
</evidence>